<evidence type="ECO:0000313" key="3">
    <source>
        <dbReference type="Proteomes" id="UP001245184"/>
    </source>
</evidence>
<sequence length="278" mass="28728">MKIGEVQRDVREVGPSPERPATRGCYRRLVVVVRDGGALPVMSVDYADAWAMPDAVAVVAVLPDAASGTDGAGQGGGGVCRPDIATADAVRCALLARGVDAGASYALQLAAGANAAQSIGEMAHRWGADLVLCDDRSIAHLAQAAACNVLFVPTDQSRRYCIPPRRIFVASDDSASALCAVTEARRLAGEHAQLRRAYLSFDAESAPPTDAATIVLAAARNSDNLAHAIVQAAGEWSADLLIMGTHSTAAQAVWRYGSVGAAVALVAEMPLLLVVGKS</sequence>
<dbReference type="Pfam" id="PF00582">
    <property type="entry name" value="Usp"/>
    <property type="match status" value="1"/>
</dbReference>
<dbReference type="Proteomes" id="UP001245184">
    <property type="component" value="Unassembled WGS sequence"/>
</dbReference>
<feature type="domain" description="UspA" evidence="1">
    <location>
        <begin position="223"/>
        <end position="274"/>
    </location>
</feature>
<protein>
    <submittedName>
        <fullName evidence="2">Nucleotide-binding universal stress UspA family protein</fullName>
    </submittedName>
</protein>
<comment type="caution">
    <text evidence="2">The sequence shown here is derived from an EMBL/GenBank/DDBJ whole genome shotgun (WGS) entry which is preliminary data.</text>
</comment>
<dbReference type="EMBL" id="JAVIZN010000002">
    <property type="protein sequence ID" value="MDR6207929.1"/>
    <property type="molecule type" value="Genomic_DNA"/>
</dbReference>
<accession>A0ABD5CU74</accession>
<name>A0ABD5CU74_9BURK</name>
<reference evidence="2 3" key="1">
    <citation type="submission" date="2023-08" db="EMBL/GenBank/DDBJ databases">
        <title>Genome sequencing of plant associated microbes to promote plant fitness in Sorghum bicolor and Oryza sativa.</title>
        <authorList>
            <person name="Coleman-Derr D."/>
        </authorList>
    </citation>
    <scope>NUCLEOTIDE SEQUENCE [LARGE SCALE GENOMIC DNA]</scope>
    <source>
        <strain evidence="2 3">SLBN-33</strain>
    </source>
</reference>
<organism evidence="2 3">
    <name type="scientific">Paraburkholderia graminis</name>
    <dbReference type="NCBI Taxonomy" id="60548"/>
    <lineage>
        <taxon>Bacteria</taxon>
        <taxon>Pseudomonadati</taxon>
        <taxon>Pseudomonadota</taxon>
        <taxon>Betaproteobacteria</taxon>
        <taxon>Burkholderiales</taxon>
        <taxon>Burkholderiaceae</taxon>
        <taxon>Paraburkholderia</taxon>
    </lineage>
</organism>
<gene>
    <name evidence="2" type="ORF">QF025_006649</name>
</gene>
<evidence type="ECO:0000259" key="1">
    <source>
        <dbReference type="Pfam" id="PF00582"/>
    </source>
</evidence>
<dbReference type="AlphaFoldDB" id="A0ABD5CU74"/>
<dbReference type="SUPFAM" id="SSF52402">
    <property type="entry name" value="Adenine nucleotide alpha hydrolases-like"/>
    <property type="match status" value="1"/>
</dbReference>
<dbReference type="Gene3D" id="3.40.50.12370">
    <property type="match status" value="1"/>
</dbReference>
<proteinExistence type="predicted"/>
<evidence type="ECO:0000313" key="2">
    <source>
        <dbReference type="EMBL" id="MDR6207929.1"/>
    </source>
</evidence>
<dbReference type="InterPro" id="IPR006016">
    <property type="entry name" value="UspA"/>
</dbReference>